<name>A0A9N9BAP6_9GLOM</name>
<keyword evidence="2" id="KW-1185">Reference proteome</keyword>
<dbReference type="AlphaFoldDB" id="A0A9N9BAP6"/>
<evidence type="ECO:0000313" key="2">
    <source>
        <dbReference type="Proteomes" id="UP000789706"/>
    </source>
</evidence>
<organism evidence="1 2">
    <name type="scientific">Diversispora eburnea</name>
    <dbReference type="NCBI Taxonomy" id="1213867"/>
    <lineage>
        <taxon>Eukaryota</taxon>
        <taxon>Fungi</taxon>
        <taxon>Fungi incertae sedis</taxon>
        <taxon>Mucoromycota</taxon>
        <taxon>Glomeromycotina</taxon>
        <taxon>Glomeromycetes</taxon>
        <taxon>Diversisporales</taxon>
        <taxon>Diversisporaceae</taxon>
        <taxon>Diversispora</taxon>
    </lineage>
</organism>
<comment type="caution">
    <text evidence="1">The sequence shown here is derived from an EMBL/GenBank/DDBJ whole genome shotgun (WGS) entry which is preliminary data.</text>
</comment>
<gene>
    <name evidence="1" type="ORF">DEBURN_LOCUS7607</name>
</gene>
<dbReference type="Proteomes" id="UP000789706">
    <property type="component" value="Unassembled WGS sequence"/>
</dbReference>
<accession>A0A9N9BAP6</accession>
<protein>
    <submittedName>
        <fullName evidence="1">9769_t:CDS:1</fullName>
    </submittedName>
</protein>
<proteinExistence type="predicted"/>
<reference evidence="1" key="1">
    <citation type="submission" date="2021-06" db="EMBL/GenBank/DDBJ databases">
        <authorList>
            <person name="Kallberg Y."/>
            <person name="Tangrot J."/>
            <person name="Rosling A."/>
        </authorList>
    </citation>
    <scope>NUCLEOTIDE SEQUENCE</scope>
    <source>
        <strain evidence="1">AZ414A</strain>
    </source>
</reference>
<sequence>MRTRITDVKTLQEFENSSSKDYNEKSVVFRFEYRDYNSAERQVKNHTIEVGF</sequence>
<evidence type="ECO:0000313" key="1">
    <source>
        <dbReference type="EMBL" id="CAG8561396.1"/>
    </source>
</evidence>
<dbReference type="EMBL" id="CAJVPK010000947">
    <property type="protein sequence ID" value="CAG8561396.1"/>
    <property type="molecule type" value="Genomic_DNA"/>
</dbReference>